<evidence type="ECO:0000256" key="1">
    <source>
        <dbReference type="SAM" id="MobiDB-lite"/>
    </source>
</evidence>
<evidence type="ECO:0000313" key="3">
    <source>
        <dbReference type="EMBL" id="NDY89711.1"/>
    </source>
</evidence>
<comment type="caution">
    <text evidence="3">The sequence shown here is derived from an EMBL/GenBank/DDBJ whole genome shotgun (WGS) entry which is preliminary data.</text>
</comment>
<feature type="domain" description="Phage-Barnase-EndoU-ColicinE5/D-RelE-like nuclease" evidence="2">
    <location>
        <begin position="28"/>
        <end position="112"/>
    </location>
</feature>
<dbReference type="AlphaFoldDB" id="A0A7C9PEP6"/>
<protein>
    <recommendedName>
        <fullName evidence="2">Phage-Barnase-EndoU-ColicinE5/D-RelE-like nuclease domain-containing protein</fullName>
    </recommendedName>
</protein>
<reference evidence="3 4" key="1">
    <citation type="submission" date="2020-02" db="EMBL/GenBank/DDBJ databases">
        <title>Ideonella bacterium strain TBM-1.</title>
        <authorList>
            <person name="Chen W.-M."/>
        </authorList>
    </citation>
    <scope>NUCLEOTIDE SEQUENCE [LARGE SCALE GENOMIC DNA]</scope>
    <source>
        <strain evidence="3 4">TBM-1</strain>
    </source>
</reference>
<dbReference type="EMBL" id="JAAGOH010000001">
    <property type="protein sequence ID" value="NDY89711.1"/>
    <property type="molecule type" value="Genomic_DNA"/>
</dbReference>
<feature type="region of interest" description="Disordered" evidence="1">
    <location>
        <begin position="195"/>
        <end position="224"/>
    </location>
</feature>
<organism evidence="3 4">
    <name type="scientific">Ideonella livida</name>
    <dbReference type="NCBI Taxonomy" id="2707176"/>
    <lineage>
        <taxon>Bacteria</taxon>
        <taxon>Pseudomonadati</taxon>
        <taxon>Pseudomonadota</taxon>
        <taxon>Betaproteobacteria</taxon>
        <taxon>Burkholderiales</taxon>
        <taxon>Sphaerotilaceae</taxon>
        <taxon>Ideonella</taxon>
    </lineage>
</organism>
<dbReference type="Proteomes" id="UP000484255">
    <property type="component" value="Unassembled WGS sequence"/>
</dbReference>
<sequence>MLTEFRNNPEGAIEKLLREHTGEARAVWERTDLGVIDLIYGDKNSGLAHIEAKHPEMIPKLPDLIRFGKLVKKPGARKVFLIREGVLPEIAVISLDWFGDSKTWVVTSYVDVQGKFSGSLKTMNTEALDSAQVEILYATQRTAESLLDGDELFNVDDLDPSDLFDPDDEWSAIPPEDAAFDGDFPGHPFRGNQYRKAASTSGSAVRASQRAKHAETKGHDAQAQKKSHRTAYHAHMAAASEADTPKAKAYHATMAKFHAKRAGVRVARRALDSVMPEQLQALRAAVVEAVGAMAKLRAARALMAAVEIEEEKPERGDKGGASDASRAEVLASLAKIAAGTHPKMMDPSLMDEIESALTTYPGDAEVEAAALAALDANEKALLAATA</sequence>
<dbReference type="RefSeq" id="WP_163455565.1">
    <property type="nucleotide sequence ID" value="NZ_JAAGOH010000001.1"/>
</dbReference>
<dbReference type="Pfam" id="PF18809">
    <property type="entry name" value="PBECR1"/>
    <property type="match status" value="1"/>
</dbReference>
<accession>A0A7C9PEP6</accession>
<name>A0A7C9PEP6_9BURK</name>
<dbReference type="InterPro" id="IPR041092">
    <property type="entry name" value="PBECR1"/>
</dbReference>
<keyword evidence="4" id="KW-1185">Reference proteome</keyword>
<proteinExistence type="predicted"/>
<feature type="compositionally biased region" description="Basic and acidic residues" evidence="1">
    <location>
        <begin position="212"/>
        <end position="223"/>
    </location>
</feature>
<evidence type="ECO:0000313" key="4">
    <source>
        <dbReference type="Proteomes" id="UP000484255"/>
    </source>
</evidence>
<evidence type="ECO:0000259" key="2">
    <source>
        <dbReference type="Pfam" id="PF18809"/>
    </source>
</evidence>
<gene>
    <name evidence="3" type="ORF">G3A44_00725</name>
</gene>